<reference evidence="1" key="3">
    <citation type="submission" date="2015-04" db="UniProtKB">
        <authorList>
            <consortium name="EnsemblPlants"/>
        </authorList>
    </citation>
    <scope>IDENTIFICATION</scope>
</reference>
<sequence length="38" mass="3726">MASAPASRSSAPSCHSPAAAGVGHIDVVVSARKCSECQ</sequence>
<dbReference type="HOGENOM" id="CLU_3336278_0_0_1"/>
<proteinExistence type="predicted"/>
<evidence type="ECO:0000313" key="1">
    <source>
        <dbReference type="EnsemblPlants" id="LPERR12G00720.1"/>
    </source>
</evidence>
<keyword evidence="2" id="KW-1185">Reference proteome</keyword>
<dbReference type="Proteomes" id="UP000032180">
    <property type="component" value="Chromosome 12"/>
</dbReference>
<reference evidence="2" key="2">
    <citation type="submission" date="2013-12" db="EMBL/GenBank/DDBJ databases">
        <authorList>
            <person name="Yu Y."/>
            <person name="Lee S."/>
            <person name="de Baynast K."/>
            <person name="Wissotski M."/>
            <person name="Liu L."/>
            <person name="Talag J."/>
            <person name="Goicoechea J."/>
            <person name="Angelova A."/>
            <person name="Jetty R."/>
            <person name="Kudrna D."/>
            <person name="Golser W."/>
            <person name="Rivera L."/>
            <person name="Zhang J."/>
            <person name="Wing R."/>
        </authorList>
    </citation>
    <scope>NUCLEOTIDE SEQUENCE</scope>
</reference>
<reference evidence="1 2" key="1">
    <citation type="submission" date="2012-08" db="EMBL/GenBank/DDBJ databases">
        <title>Oryza genome evolution.</title>
        <authorList>
            <person name="Wing R.A."/>
        </authorList>
    </citation>
    <scope>NUCLEOTIDE SEQUENCE</scope>
</reference>
<dbReference type="Gramene" id="LPERR12G00720.1">
    <property type="protein sequence ID" value="LPERR12G00720.1"/>
    <property type="gene ID" value="LPERR12G00720"/>
</dbReference>
<organism evidence="1 2">
    <name type="scientific">Leersia perrieri</name>
    <dbReference type="NCBI Taxonomy" id="77586"/>
    <lineage>
        <taxon>Eukaryota</taxon>
        <taxon>Viridiplantae</taxon>
        <taxon>Streptophyta</taxon>
        <taxon>Embryophyta</taxon>
        <taxon>Tracheophyta</taxon>
        <taxon>Spermatophyta</taxon>
        <taxon>Magnoliopsida</taxon>
        <taxon>Liliopsida</taxon>
        <taxon>Poales</taxon>
        <taxon>Poaceae</taxon>
        <taxon>BOP clade</taxon>
        <taxon>Oryzoideae</taxon>
        <taxon>Oryzeae</taxon>
        <taxon>Oryzinae</taxon>
        <taxon>Leersia</taxon>
    </lineage>
</organism>
<dbReference type="AlphaFoldDB" id="A0A0D9XW62"/>
<protein>
    <submittedName>
        <fullName evidence="1">Uncharacterized protein</fullName>
    </submittedName>
</protein>
<evidence type="ECO:0000313" key="2">
    <source>
        <dbReference type="Proteomes" id="UP000032180"/>
    </source>
</evidence>
<name>A0A0D9XW62_9ORYZ</name>
<accession>A0A0D9XW62</accession>
<dbReference type="EnsemblPlants" id="LPERR12G00720.1">
    <property type="protein sequence ID" value="LPERR12G00720.1"/>
    <property type="gene ID" value="LPERR12G00720"/>
</dbReference>